<gene>
    <name evidence="2" type="ORF">ABID16_003660</name>
</gene>
<keyword evidence="3" id="KW-1185">Reference proteome</keyword>
<evidence type="ECO:0000313" key="3">
    <source>
        <dbReference type="Proteomes" id="UP001549047"/>
    </source>
</evidence>
<name>A0ABV2J3K6_9HYPH</name>
<feature type="coiled-coil region" evidence="1">
    <location>
        <begin position="67"/>
        <end position="95"/>
    </location>
</feature>
<dbReference type="InterPro" id="IPR041854">
    <property type="entry name" value="BFD-like_2Fe2S-bd_dom_sf"/>
</dbReference>
<dbReference type="Proteomes" id="UP001549047">
    <property type="component" value="Unassembled WGS sequence"/>
</dbReference>
<proteinExistence type="predicted"/>
<comment type="caution">
    <text evidence="2">The sequence shown here is derived from an EMBL/GenBank/DDBJ whole genome shotgun (WGS) entry which is preliminary data.</text>
</comment>
<protein>
    <submittedName>
        <fullName evidence="2">Bacterioferritin-associated ferredoxin</fullName>
    </submittedName>
</protein>
<reference evidence="2 3" key="1">
    <citation type="submission" date="2024-06" db="EMBL/GenBank/DDBJ databases">
        <title>Genomic Encyclopedia of Type Strains, Phase IV (KMG-IV): sequencing the most valuable type-strain genomes for metagenomic binning, comparative biology and taxonomic classification.</title>
        <authorList>
            <person name="Goeker M."/>
        </authorList>
    </citation>
    <scope>NUCLEOTIDE SEQUENCE [LARGE SCALE GENOMIC DNA]</scope>
    <source>
        <strain evidence="2 3">DSM 29780</strain>
    </source>
</reference>
<evidence type="ECO:0000256" key="1">
    <source>
        <dbReference type="SAM" id="Coils"/>
    </source>
</evidence>
<organism evidence="2 3">
    <name type="scientific">Rhizobium aquaticum</name>
    <dbReference type="NCBI Taxonomy" id="1549636"/>
    <lineage>
        <taxon>Bacteria</taxon>
        <taxon>Pseudomonadati</taxon>
        <taxon>Pseudomonadota</taxon>
        <taxon>Alphaproteobacteria</taxon>
        <taxon>Hyphomicrobiales</taxon>
        <taxon>Rhizobiaceae</taxon>
        <taxon>Rhizobium/Agrobacterium group</taxon>
        <taxon>Rhizobium</taxon>
    </lineage>
</organism>
<keyword evidence="1" id="KW-0175">Coiled coil</keyword>
<dbReference type="Gene3D" id="1.10.10.1100">
    <property type="entry name" value="BFD-like [2Fe-2S]-binding domain"/>
    <property type="match status" value="1"/>
</dbReference>
<evidence type="ECO:0000313" key="2">
    <source>
        <dbReference type="EMBL" id="MET3615316.1"/>
    </source>
</evidence>
<dbReference type="EMBL" id="JBEPMB010000007">
    <property type="protein sequence ID" value="MET3615316.1"/>
    <property type="molecule type" value="Genomic_DNA"/>
</dbReference>
<sequence length="101" mass="11999">MLVCSCNFITDTEIRDVINAFLEEDCWQLIVPGKVYHAMQKRGRCCGCFPNVVDIIVSTTEEFHRKRNFADEKVVDFMERLRRFEEEQKTALRERRNPRVA</sequence>
<accession>A0ABV2J3K6</accession>
<dbReference type="RefSeq" id="WP_354557797.1">
    <property type="nucleotide sequence ID" value="NZ_JBEPMB010000007.1"/>
</dbReference>